<organism evidence="2 3">
    <name type="scientific">Trichuris muris</name>
    <name type="common">Mouse whipworm</name>
    <dbReference type="NCBI Taxonomy" id="70415"/>
    <lineage>
        <taxon>Eukaryota</taxon>
        <taxon>Metazoa</taxon>
        <taxon>Ecdysozoa</taxon>
        <taxon>Nematoda</taxon>
        <taxon>Enoplea</taxon>
        <taxon>Dorylaimia</taxon>
        <taxon>Trichinellida</taxon>
        <taxon>Trichuridae</taxon>
        <taxon>Trichuris</taxon>
    </lineage>
</organism>
<reference evidence="2" key="1">
    <citation type="submission" date="2013-11" db="EMBL/GenBank/DDBJ databases">
        <authorList>
            <person name="Aslett M."/>
        </authorList>
    </citation>
    <scope>NUCLEOTIDE SEQUENCE [LARGE SCALE GENOMIC DNA]</scope>
    <source>
        <strain evidence="2">Edinburgh</strain>
    </source>
</reference>
<keyword evidence="2" id="KW-1185">Reference proteome</keyword>
<evidence type="ECO:0000313" key="3">
    <source>
        <dbReference type="WBParaSite" id="TMUE_0000002121.1"/>
    </source>
</evidence>
<reference evidence="2" key="2">
    <citation type="submission" date="2014-03" db="EMBL/GenBank/DDBJ databases">
        <title>The whipworm genome and dual-species transcriptomics of an intimate host-pathogen interaction.</title>
        <authorList>
            <person name="Foth B.J."/>
            <person name="Tsai I.J."/>
            <person name="Reid A.J."/>
            <person name="Bancroft A.J."/>
            <person name="Nichol S."/>
            <person name="Tracey A."/>
            <person name="Holroyd N."/>
            <person name="Cotton J.A."/>
            <person name="Stanley E.J."/>
            <person name="Zarowiecki M."/>
            <person name="Liu J.Z."/>
            <person name="Huckvale T."/>
            <person name="Cooper P.J."/>
            <person name="Grencis R.K."/>
            <person name="Berriman M."/>
        </authorList>
    </citation>
    <scope>NUCLEOTIDE SEQUENCE [LARGE SCALE GENOMIC DNA]</scope>
    <source>
        <strain evidence="2">Edinburgh</strain>
    </source>
</reference>
<accession>A0A5S6Q4G3</accession>
<sequence length="94" mass="10985">MVSSIDIDISRTSRAHGAQDDMPNETKKIEPDLTDFPERCLHTDRAKHLDNVPPPGMHIRYRRNTVCSERKREPRQKRDHFYFSNEAVILIQGV</sequence>
<dbReference type="WBParaSite" id="TMUE_0000002121.1">
    <property type="protein sequence ID" value="TMUE_0000002121.1"/>
    <property type="gene ID" value="WBGene00297977"/>
</dbReference>
<feature type="region of interest" description="Disordered" evidence="1">
    <location>
        <begin position="1"/>
        <end position="32"/>
    </location>
</feature>
<dbReference type="WBParaSite" id="TMUE_1000004517.1">
    <property type="protein sequence ID" value="TMUE_1000004517.1"/>
    <property type="gene ID" value="WBGene00295375"/>
</dbReference>
<reference evidence="3 4" key="3">
    <citation type="submission" date="2019-12" db="UniProtKB">
        <authorList>
            <consortium name="WormBaseParasite"/>
        </authorList>
    </citation>
    <scope>IDENTIFICATION</scope>
</reference>
<evidence type="ECO:0000313" key="4">
    <source>
        <dbReference type="WBParaSite" id="TMUE_1000004517.1"/>
    </source>
</evidence>
<name>A0A5S6Q4G3_TRIMR</name>
<dbReference type="AlphaFoldDB" id="A0A5S6Q4G3"/>
<dbReference type="Proteomes" id="UP000046395">
    <property type="component" value="Unassembled WGS sequence"/>
</dbReference>
<protein>
    <submittedName>
        <fullName evidence="3 4">Uncharacterized protein</fullName>
    </submittedName>
</protein>
<evidence type="ECO:0000256" key="1">
    <source>
        <dbReference type="SAM" id="MobiDB-lite"/>
    </source>
</evidence>
<evidence type="ECO:0000313" key="2">
    <source>
        <dbReference type="Proteomes" id="UP000046395"/>
    </source>
</evidence>
<proteinExistence type="predicted"/>